<feature type="compositionally biased region" description="Polar residues" evidence="1">
    <location>
        <begin position="160"/>
        <end position="170"/>
    </location>
</feature>
<feature type="region of interest" description="Disordered" evidence="1">
    <location>
        <begin position="533"/>
        <end position="552"/>
    </location>
</feature>
<feature type="region of interest" description="Disordered" evidence="1">
    <location>
        <begin position="160"/>
        <end position="179"/>
    </location>
</feature>
<dbReference type="EMBL" id="JABBWM010000026">
    <property type="protein sequence ID" value="KAG2108638.1"/>
    <property type="molecule type" value="Genomic_DNA"/>
</dbReference>
<dbReference type="GeneID" id="64690613"/>
<name>A0A9P7JUK2_9AGAM</name>
<feature type="compositionally biased region" description="Polar residues" evidence="1">
    <location>
        <begin position="449"/>
        <end position="465"/>
    </location>
</feature>
<dbReference type="Proteomes" id="UP000823399">
    <property type="component" value="Unassembled WGS sequence"/>
</dbReference>
<organism evidence="2 3">
    <name type="scientific">Suillus discolor</name>
    <dbReference type="NCBI Taxonomy" id="1912936"/>
    <lineage>
        <taxon>Eukaryota</taxon>
        <taxon>Fungi</taxon>
        <taxon>Dikarya</taxon>
        <taxon>Basidiomycota</taxon>
        <taxon>Agaricomycotina</taxon>
        <taxon>Agaricomycetes</taxon>
        <taxon>Agaricomycetidae</taxon>
        <taxon>Boletales</taxon>
        <taxon>Suillineae</taxon>
        <taxon>Suillaceae</taxon>
        <taxon>Suillus</taxon>
    </lineage>
</organism>
<feature type="compositionally biased region" description="Polar residues" evidence="1">
    <location>
        <begin position="296"/>
        <end position="305"/>
    </location>
</feature>
<feature type="region of interest" description="Disordered" evidence="1">
    <location>
        <begin position="1"/>
        <end position="20"/>
    </location>
</feature>
<evidence type="ECO:0000313" key="2">
    <source>
        <dbReference type="EMBL" id="KAG2108638.1"/>
    </source>
</evidence>
<gene>
    <name evidence="2" type="ORF">F5147DRAFT_165055</name>
</gene>
<feature type="region of interest" description="Disordered" evidence="1">
    <location>
        <begin position="212"/>
        <end position="311"/>
    </location>
</feature>
<evidence type="ECO:0000256" key="1">
    <source>
        <dbReference type="SAM" id="MobiDB-lite"/>
    </source>
</evidence>
<feature type="region of interest" description="Disordered" evidence="1">
    <location>
        <begin position="337"/>
        <end position="358"/>
    </location>
</feature>
<comment type="caution">
    <text evidence="2">The sequence shown here is derived from an EMBL/GenBank/DDBJ whole genome shotgun (WGS) entry which is preliminary data.</text>
</comment>
<protein>
    <submittedName>
        <fullName evidence="2">Uncharacterized protein</fullName>
    </submittedName>
</protein>
<evidence type="ECO:0000313" key="3">
    <source>
        <dbReference type="Proteomes" id="UP000823399"/>
    </source>
</evidence>
<feature type="compositionally biased region" description="Polar residues" evidence="1">
    <location>
        <begin position="256"/>
        <end position="277"/>
    </location>
</feature>
<accession>A0A9P7JUK2</accession>
<feature type="compositionally biased region" description="Polar residues" evidence="1">
    <location>
        <begin position="72"/>
        <end position="102"/>
    </location>
</feature>
<dbReference type="RefSeq" id="XP_041293008.1">
    <property type="nucleotide sequence ID" value="XM_041428354.1"/>
</dbReference>
<keyword evidence="3" id="KW-1185">Reference proteome</keyword>
<dbReference type="AlphaFoldDB" id="A0A9P7JUK2"/>
<feature type="region of interest" description="Disordered" evidence="1">
    <location>
        <begin position="406"/>
        <end position="478"/>
    </location>
</feature>
<feature type="compositionally biased region" description="Polar residues" evidence="1">
    <location>
        <begin position="407"/>
        <end position="419"/>
    </location>
</feature>
<feature type="compositionally biased region" description="Polar residues" evidence="1">
    <location>
        <begin position="533"/>
        <end position="544"/>
    </location>
</feature>
<proteinExistence type="predicted"/>
<reference evidence="2" key="1">
    <citation type="journal article" date="2020" name="New Phytol.">
        <title>Comparative genomics reveals dynamic genome evolution in host specialist ectomycorrhizal fungi.</title>
        <authorList>
            <person name="Lofgren L.A."/>
            <person name="Nguyen N.H."/>
            <person name="Vilgalys R."/>
            <person name="Ruytinx J."/>
            <person name="Liao H.L."/>
            <person name="Branco S."/>
            <person name="Kuo A."/>
            <person name="LaButti K."/>
            <person name="Lipzen A."/>
            <person name="Andreopoulos W."/>
            <person name="Pangilinan J."/>
            <person name="Riley R."/>
            <person name="Hundley H."/>
            <person name="Na H."/>
            <person name="Barry K."/>
            <person name="Grigoriev I.V."/>
            <person name="Stajich J.E."/>
            <person name="Kennedy P.G."/>
        </authorList>
    </citation>
    <scope>NUCLEOTIDE SEQUENCE</scope>
    <source>
        <strain evidence="2">FC423</strain>
    </source>
</reference>
<dbReference type="OrthoDB" id="2676251at2759"/>
<sequence length="598" mass="64078">MVMPTSPSARVPVSADSKTEPMAKVAQKGFFSSLFSWSPKKSTKCAIEQPGATEALSHTPSEPLEPAHGLSRVQSVPQTLTPSLSRVRSAPQALTPNFPQSKVNTVPDVPRFKSIKDNLQELGLTTPVVLKQPQVAGSEAVLSQLDRTSSPRADMFFQHSLSHNTSPTSSKPRHESSRGNALVATDHAINIELPVLNITSANVHFAPLPPSATAQANHADPVEKIPTPASTAPDEAPMFVQGGSSTSNREPPIPSSPSVASRFSTSQSNQSHTPSSTRPKRPRTAPGGSNELSKRPSVTSGSPQRHANREPASIFPVDEGFFGRPKLPPPLKVIPKKVKRHQRTQTFVPSPSPTTVTHEQSLTRAASARSHKTHQTAARLASVSEPATLFPIPNVLTSDKSAHLNRKSSLTHSSRSVGPSSPPLSLDDEFELPPLSPLQTQAPDECSLSRINTRTTVASHQTQLPATPAPKLPSAKWAWSPPSSWVGPSSAVSSESGDSPHSSKKAFSIIRLRRPKSSSRSVASISKSLYTHRNTSSPTLTMSATKLGKGRMPPMLQDKNDSSGVIVKMQSHEGDWEAAAFQDVIPRLREMKNSALSN</sequence>
<feature type="region of interest" description="Disordered" evidence="1">
    <location>
        <begin position="52"/>
        <end position="102"/>
    </location>
</feature>